<reference evidence="1" key="1">
    <citation type="submission" date="2021-02" db="EMBL/GenBank/DDBJ databases">
        <authorList>
            <person name="Dougan E. K."/>
            <person name="Rhodes N."/>
            <person name="Thang M."/>
            <person name="Chan C."/>
        </authorList>
    </citation>
    <scope>NUCLEOTIDE SEQUENCE</scope>
</reference>
<sequence length="428" mass="45769">MGLHMLLQSSKQSACAILLFSFSAAVLLGALEVLWLTEVPSNSDYALLLEDSRLNRFSRHCLADMAIAEEAADQHSADTLHSAIILASHGETSASHNWPQDPRPPSTWDCRPTDLPRHWQLNRQVHFQAAAENGSALDRSFEPELLRPDLARDAGDEDEPWAGRSCAPNQLTSDGFKQAVRVGRQLAGRYGEALPQAALDVLSVDTKPSLATAVGILLPLLAGPASFSTVADGATVSITTRAGSETLVLLGGQAVAALEDAQSGSDILSRWCNHGTLPCAADACMTPKAAAELVADGEARLCQALSSSSLPIARYLEKAKNRHSGSFSILSVSGIDITATLVQLLGREACEDVLMARPPWSSVLVLERRLANGTQPLWKVVWNGLDITQRLSCNKLSDGCAEHDILNIAKKSLVTAYSQSFASSPSFL</sequence>
<dbReference type="EMBL" id="CAJNIZ010005891">
    <property type="protein sequence ID" value="CAE7245475.1"/>
    <property type="molecule type" value="Genomic_DNA"/>
</dbReference>
<organism evidence="1 2">
    <name type="scientific">Symbiodinium pilosum</name>
    <name type="common">Dinoflagellate</name>
    <dbReference type="NCBI Taxonomy" id="2952"/>
    <lineage>
        <taxon>Eukaryota</taxon>
        <taxon>Sar</taxon>
        <taxon>Alveolata</taxon>
        <taxon>Dinophyceae</taxon>
        <taxon>Suessiales</taxon>
        <taxon>Symbiodiniaceae</taxon>
        <taxon>Symbiodinium</taxon>
    </lineage>
</organism>
<protein>
    <submittedName>
        <fullName evidence="1">Uncharacterized protein</fullName>
    </submittedName>
</protein>
<dbReference type="Proteomes" id="UP000649617">
    <property type="component" value="Unassembled WGS sequence"/>
</dbReference>
<comment type="caution">
    <text evidence="1">The sequence shown here is derived from an EMBL/GenBank/DDBJ whole genome shotgun (WGS) entry which is preliminary data.</text>
</comment>
<dbReference type="AlphaFoldDB" id="A0A812LG48"/>
<proteinExistence type="predicted"/>
<dbReference type="OrthoDB" id="415918at2759"/>
<evidence type="ECO:0000313" key="1">
    <source>
        <dbReference type="EMBL" id="CAE7245475.1"/>
    </source>
</evidence>
<name>A0A812LG48_SYMPI</name>
<accession>A0A812LG48</accession>
<dbReference type="InterPro" id="IPR029033">
    <property type="entry name" value="His_PPase_superfam"/>
</dbReference>
<dbReference type="Gene3D" id="3.40.50.1240">
    <property type="entry name" value="Phosphoglycerate mutase-like"/>
    <property type="match status" value="1"/>
</dbReference>
<evidence type="ECO:0000313" key="2">
    <source>
        <dbReference type="Proteomes" id="UP000649617"/>
    </source>
</evidence>
<dbReference type="SUPFAM" id="SSF53254">
    <property type="entry name" value="Phosphoglycerate mutase-like"/>
    <property type="match status" value="1"/>
</dbReference>
<gene>
    <name evidence="1" type="ORF">SPIL2461_LOCUS4462</name>
</gene>
<keyword evidence="2" id="KW-1185">Reference proteome</keyword>